<dbReference type="PANTHER" id="PTHR43791:SF5">
    <property type="entry name" value="MAJOR FACILITATOR SUPERFAMILY (MFS) PROFILE DOMAIN-CONTAINING PROTEIN"/>
    <property type="match status" value="1"/>
</dbReference>
<dbReference type="PROSITE" id="PS50850">
    <property type="entry name" value="MFS"/>
    <property type="match status" value="1"/>
</dbReference>
<evidence type="ECO:0000259" key="8">
    <source>
        <dbReference type="PROSITE" id="PS50850"/>
    </source>
</evidence>
<feature type="transmembrane region" description="Helical" evidence="7">
    <location>
        <begin position="410"/>
        <end position="430"/>
    </location>
</feature>
<protein>
    <submittedName>
        <fullName evidence="9">Putative mfs transporter</fullName>
    </submittedName>
</protein>
<name>A0A0G2FXA5_PHACM</name>
<feature type="domain" description="Major facilitator superfamily (MFS) profile" evidence="8">
    <location>
        <begin position="49"/>
        <end position="434"/>
    </location>
</feature>
<gene>
    <name evidence="9" type="ORF">UCRPC4_g05927</name>
</gene>
<dbReference type="SUPFAM" id="SSF103473">
    <property type="entry name" value="MFS general substrate transporter"/>
    <property type="match status" value="1"/>
</dbReference>
<keyword evidence="10" id="KW-1185">Reference proteome</keyword>
<feature type="transmembrane region" description="Helical" evidence="7">
    <location>
        <begin position="145"/>
        <end position="166"/>
    </location>
</feature>
<dbReference type="OrthoDB" id="2985014at2759"/>
<dbReference type="AlphaFoldDB" id="A0A0G2FXA5"/>
<comment type="caution">
    <text evidence="9">The sequence shown here is derived from an EMBL/GenBank/DDBJ whole genome shotgun (WGS) entry which is preliminary data.</text>
</comment>
<feature type="region of interest" description="Disordered" evidence="6">
    <location>
        <begin position="1"/>
        <end position="25"/>
    </location>
</feature>
<evidence type="ECO:0000313" key="10">
    <source>
        <dbReference type="Proteomes" id="UP000053317"/>
    </source>
</evidence>
<feature type="transmembrane region" description="Helical" evidence="7">
    <location>
        <begin position="86"/>
        <end position="108"/>
    </location>
</feature>
<evidence type="ECO:0000256" key="1">
    <source>
        <dbReference type="ARBA" id="ARBA00004141"/>
    </source>
</evidence>
<organism evidence="9 10">
    <name type="scientific">Phaeomoniella chlamydospora</name>
    <name type="common">Phaeoacremonium chlamydosporum</name>
    <dbReference type="NCBI Taxonomy" id="158046"/>
    <lineage>
        <taxon>Eukaryota</taxon>
        <taxon>Fungi</taxon>
        <taxon>Dikarya</taxon>
        <taxon>Ascomycota</taxon>
        <taxon>Pezizomycotina</taxon>
        <taxon>Eurotiomycetes</taxon>
        <taxon>Chaetothyriomycetidae</taxon>
        <taxon>Phaeomoniellales</taxon>
        <taxon>Phaeomoniellaceae</taxon>
        <taxon>Phaeomoniella</taxon>
    </lineage>
</organism>
<reference evidence="9 10" key="1">
    <citation type="submission" date="2015-05" db="EMBL/GenBank/DDBJ databases">
        <title>Distinctive expansion of gene families associated with plant cell wall degradation and secondary metabolism in the genomes of grapevine trunk pathogens.</title>
        <authorList>
            <person name="Lawrence D.P."/>
            <person name="Travadon R."/>
            <person name="Rolshausen P.E."/>
            <person name="Baumgartner K."/>
        </authorList>
    </citation>
    <scope>NUCLEOTIDE SEQUENCE [LARGE SCALE GENOMIC DNA]</scope>
    <source>
        <strain evidence="9">UCRPC4</strain>
    </source>
</reference>
<keyword evidence="2" id="KW-0813">Transport</keyword>
<dbReference type="GO" id="GO:0022857">
    <property type="term" value="F:transmembrane transporter activity"/>
    <property type="evidence" value="ECO:0007669"/>
    <property type="project" value="InterPro"/>
</dbReference>
<keyword evidence="4 7" id="KW-1133">Transmembrane helix</keyword>
<evidence type="ECO:0000256" key="2">
    <source>
        <dbReference type="ARBA" id="ARBA00022448"/>
    </source>
</evidence>
<dbReference type="InterPro" id="IPR036259">
    <property type="entry name" value="MFS_trans_sf"/>
</dbReference>
<evidence type="ECO:0000256" key="5">
    <source>
        <dbReference type="ARBA" id="ARBA00023136"/>
    </source>
</evidence>
<keyword evidence="3 7" id="KW-0812">Transmembrane</keyword>
<dbReference type="Gene3D" id="1.20.1250.20">
    <property type="entry name" value="MFS general substrate transporter like domains"/>
    <property type="match status" value="2"/>
</dbReference>
<sequence length="434" mass="48437">MTSDGEKSGLGKGHPDSRSDDAKLDIEATRERVDDEIQRRLTRKLDIHILPFLFGLWFFAQLDRANIGNANIEGLPEDLKLDGDKFNIALTIFYVPYVIVAIPSNLILTNVGAGRYLPSLAIAWGIIDTCMGSVKSYGGLLACRFFLGLCEGGMIGGMVIYLAMFYRRHQFSLQVTMFFYTSPFSKTVDGLLTTGFSEIEFNGYNRWPWVFFIEGAITIIFGIIAFLYLPSTPATACFLNEEEKRLAIHRMTLDFHHSDDTDNTEDDTFSWHWVRLAILNPNACLCGISNFLIITPTYSYGLFLPTVIKALDYSRVTAQLFTVPPNALGFLTTLSASYYSDRLRLRSPFMLSGLVVTIIGYAMLIAAPVHRPGISYTGTFFVAAGIFSVTPIIMAWLANNLRPHYVRATGNGFQITMANFSAFVGTFAYLKKDA</sequence>
<dbReference type="EMBL" id="LCWF01000161">
    <property type="protein sequence ID" value="KKY16418.1"/>
    <property type="molecule type" value="Genomic_DNA"/>
</dbReference>
<keyword evidence="5 7" id="KW-0472">Membrane</keyword>
<feature type="transmembrane region" description="Helical" evidence="7">
    <location>
        <begin position="209"/>
        <end position="229"/>
    </location>
</feature>
<reference evidence="9 10" key="2">
    <citation type="submission" date="2015-05" db="EMBL/GenBank/DDBJ databases">
        <authorList>
            <person name="Morales-Cruz A."/>
            <person name="Amrine K.C."/>
            <person name="Cantu D."/>
        </authorList>
    </citation>
    <scope>NUCLEOTIDE SEQUENCE [LARGE SCALE GENOMIC DNA]</scope>
    <source>
        <strain evidence="9">UCRPC4</strain>
    </source>
</reference>
<dbReference type="FunFam" id="1.20.1250.20:FF:000018">
    <property type="entry name" value="MFS transporter permease"/>
    <property type="match status" value="1"/>
</dbReference>
<feature type="transmembrane region" description="Helical" evidence="7">
    <location>
        <begin position="349"/>
        <end position="367"/>
    </location>
</feature>
<evidence type="ECO:0000313" key="9">
    <source>
        <dbReference type="EMBL" id="KKY16418.1"/>
    </source>
</evidence>
<evidence type="ECO:0000256" key="4">
    <source>
        <dbReference type="ARBA" id="ARBA00022989"/>
    </source>
</evidence>
<evidence type="ECO:0000256" key="3">
    <source>
        <dbReference type="ARBA" id="ARBA00022692"/>
    </source>
</evidence>
<evidence type="ECO:0000256" key="6">
    <source>
        <dbReference type="SAM" id="MobiDB-lite"/>
    </source>
</evidence>
<dbReference type="Proteomes" id="UP000053317">
    <property type="component" value="Unassembled WGS sequence"/>
</dbReference>
<proteinExistence type="predicted"/>
<feature type="transmembrane region" description="Helical" evidence="7">
    <location>
        <begin position="373"/>
        <end position="398"/>
    </location>
</feature>
<comment type="subcellular location">
    <subcellularLocation>
        <location evidence="1">Membrane</location>
        <topology evidence="1">Multi-pass membrane protein</topology>
    </subcellularLocation>
</comment>
<dbReference type="InterPro" id="IPR020846">
    <property type="entry name" value="MFS_dom"/>
</dbReference>
<dbReference type="PANTHER" id="PTHR43791">
    <property type="entry name" value="PERMEASE-RELATED"/>
    <property type="match status" value="1"/>
</dbReference>
<evidence type="ECO:0000256" key="7">
    <source>
        <dbReference type="SAM" id="Phobius"/>
    </source>
</evidence>
<dbReference type="InterPro" id="IPR011701">
    <property type="entry name" value="MFS"/>
</dbReference>
<accession>A0A0G2FXA5</accession>
<dbReference type="GO" id="GO:0016020">
    <property type="term" value="C:membrane"/>
    <property type="evidence" value="ECO:0007669"/>
    <property type="project" value="UniProtKB-SubCell"/>
</dbReference>
<dbReference type="Pfam" id="PF07690">
    <property type="entry name" value="MFS_1"/>
    <property type="match status" value="1"/>
</dbReference>